<evidence type="ECO:0000259" key="5">
    <source>
        <dbReference type="SMART" id="SM00849"/>
    </source>
</evidence>
<gene>
    <name evidence="6" type="ORF">H8744_15425</name>
</gene>
<feature type="domain" description="Metallo-beta-lactamase" evidence="5">
    <location>
        <begin position="15"/>
        <end position="195"/>
    </location>
</feature>
<dbReference type="Pfam" id="PF00753">
    <property type="entry name" value="Lactamase_B"/>
    <property type="match status" value="1"/>
</dbReference>
<dbReference type="EMBL" id="JACRTF010000001">
    <property type="protein sequence ID" value="MBC8594601.1"/>
    <property type="molecule type" value="Genomic_DNA"/>
</dbReference>
<evidence type="ECO:0000313" key="7">
    <source>
        <dbReference type="Proteomes" id="UP000651085"/>
    </source>
</evidence>
<comment type="caution">
    <text evidence="6">The sequence shown here is derived from an EMBL/GenBank/DDBJ whole genome shotgun (WGS) entry which is preliminary data.</text>
</comment>
<sequence length="208" mass="23623">MKFLNVYRIVNSISSSNSFVLFTVFADDVWLVDCGDIEPILEWMHDNGKTLIKGVFITHSHYDHIYGLNNLLSIYPNLRIYTSLFGIAGLLSDKLNLSRYMESSFVCAVKSNIFEVSDNEKICLWNNVFLEAFFTPGHDKSCLVYRVDNSIFTGDSFIPGLKVVASFPNSNKEDAVISKSRILSLSKGCNLYPGHGEIYENFQLEKYI</sequence>
<dbReference type="InterPro" id="IPR051453">
    <property type="entry name" value="MBL_Glyoxalase_II"/>
</dbReference>
<dbReference type="PANTHER" id="PTHR46233">
    <property type="entry name" value="HYDROXYACYLGLUTATHIONE HYDROLASE GLOC"/>
    <property type="match status" value="1"/>
</dbReference>
<dbReference type="RefSeq" id="WP_262435694.1">
    <property type="nucleotide sequence ID" value="NZ_JACRTF010000001.1"/>
</dbReference>
<dbReference type="GO" id="GO:0016787">
    <property type="term" value="F:hydrolase activity"/>
    <property type="evidence" value="ECO:0007669"/>
    <property type="project" value="UniProtKB-KW"/>
</dbReference>
<keyword evidence="2" id="KW-0479">Metal-binding</keyword>
<name>A0A926IR90_9BACT</name>
<protein>
    <submittedName>
        <fullName evidence="6">MBL fold metallo-hydrolase</fullName>
    </submittedName>
</protein>
<dbReference type="CDD" id="cd06262">
    <property type="entry name" value="metallo-hydrolase-like_MBL-fold"/>
    <property type="match status" value="1"/>
</dbReference>
<keyword evidence="4" id="KW-0862">Zinc</keyword>
<dbReference type="PANTHER" id="PTHR46233:SF3">
    <property type="entry name" value="HYDROXYACYLGLUTATHIONE HYDROLASE GLOC"/>
    <property type="match status" value="1"/>
</dbReference>
<evidence type="ECO:0000256" key="1">
    <source>
        <dbReference type="ARBA" id="ARBA00001947"/>
    </source>
</evidence>
<dbReference type="Proteomes" id="UP000651085">
    <property type="component" value="Unassembled WGS sequence"/>
</dbReference>
<dbReference type="SUPFAM" id="SSF56281">
    <property type="entry name" value="Metallo-hydrolase/oxidoreductase"/>
    <property type="match status" value="1"/>
</dbReference>
<evidence type="ECO:0000256" key="3">
    <source>
        <dbReference type="ARBA" id="ARBA00022801"/>
    </source>
</evidence>
<accession>A0A926IR90</accession>
<keyword evidence="3" id="KW-0378">Hydrolase</keyword>
<reference evidence="6" key="1">
    <citation type="submission" date="2020-08" db="EMBL/GenBank/DDBJ databases">
        <title>Genome public.</title>
        <authorList>
            <person name="Liu C."/>
            <person name="Sun Q."/>
        </authorList>
    </citation>
    <scope>NUCLEOTIDE SEQUENCE</scope>
    <source>
        <strain evidence="6">N12</strain>
    </source>
</reference>
<proteinExistence type="predicted"/>
<dbReference type="GO" id="GO:0046872">
    <property type="term" value="F:metal ion binding"/>
    <property type="evidence" value="ECO:0007669"/>
    <property type="project" value="UniProtKB-KW"/>
</dbReference>
<dbReference type="InterPro" id="IPR036866">
    <property type="entry name" value="RibonucZ/Hydroxyglut_hydro"/>
</dbReference>
<dbReference type="InterPro" id="IPR001279">
    <property type="entry name" value="Metallo-B-lactamas"/>
</dbReference>
<evidence type="ECO:0000256" key="2">
    <source>
        <dbReference type="ARBA" id="ARBA00022723"/>
    </source>
</evidence>
<dbReference type="Gene3D" id="3.60.15.10">
    <property type="entry name" value="Ribonuclease Z/Hydroxyacylglutathione hydrolase-like"/>
    <property type="match status" value="1"/>
</dbReference>
<comment type="cofactor">
    <cofactor evidence="1">
        <name>Zn(2+)</name>
        <dbReference type="ChEBI" id="CHEBI:29105"/>
    </cofactor>
</comment>
<dbReference type="AlphaFoldDB" id="A0A926IR90"/>
<evidence type="ECO:0000256" key="4">
    <source>
        <dbReference type="ARBA" id="ARBA00022833"/>
    </source>
</evidence>
<dbReference type="SMART" id="SM00849">
    <property type="entry name" value="Lactamase_B"/>
    <property type="match status" value="1"/>
</dbReference>
<evidence type="ECO:0000313" key="6">
    <source>
        <dbReference type="EMBL" id="MBC8594601.1"/>
    </source>
</evidence>
<keyword evidence="7" id="KW-1185">Reference proteome</keyword>
<organism evidence="6 7">
    <name type="scientific">Jilunia laotingensis</name>
    <dbReference type="NCBI Taxonomy" id="2763675"/>
    <lineage>
        <taxon>Bacteria</taxon>
        <taxon>Pseudomonadati</taxon>
        <taxon>Bacteroidota</taxon>
        <taxon>Bacteroidia</taxon>
        <taxon>Bacteroidales</taxon>
        <taxon>Bacteroidaceae</taxon>
        <taxon>Jilunia</taxon>
    </lineage>
</organism>